<organism evidence="2 3">
    <name type="scientific">Floridaenema fluviatile BLCC-F154</name>
    <dbReference type="NCBI Taxonomy" id="3153640"/>
    <lineage>
        <taxon>Bacteria</taxon>
        <taxon>Bacillati</taxon>
        <taxon>Cyanobacteriota</taxon>
        <taxon>Cyanophyceae</taxon>
        <taxon>Oscillatoriophycideae</taxon>
        <taxon>Aerosakkonematales</taxon>
        <taxon>Aerosakkonemataceae</taxon>
        <taxon>Floridanema</taxon>
        <taxon>Floridanema fluviatile</taxon>
    </lineage>
</organism>
<name>A0ABV4YEM3_9CYAN</name>
<keyword evidence="3" id="KW-1185">Reference proteome</keyword>
<keyword evidence="1" id="KW-1133">Transmembrane helix</keyword>
<reference evidence="2 3" key="1">
    <citation type="submission" date="2024-09" db="EMBL/GenBank/DDBJ databases">
        <title>Floridaenema gen nov. (Aerosakkonemataceae, Aerosakkonematales ord. nov., Cyanobacteria) from benthic tropical and subtropical fresh waters, with the description of four new species.</title>
        <authorList>
            <person name="Moretto J.A."/>
            <person name="Berthold D.E."/>
            <person name="Lefler F.W."/>
            <person name="Huang I.-S."/>
            <person name="Laughinghouse H. IV."/>
        </authorList>
    </citation>
    <scope>NUCLEOTIDE SEQUENCE [LARGE SCALE GENOMIC DNA]</scope>
    <source>
        <strain evidence="2 3">BLCC-F154</strain>
    </source>
</reference>
<proteinExistence type="predicted"/>
<evidence type="ECO:0000313" key="2">
    <source>
        <dbReference type="EMBL" id="MFB2937281.1"/>
    </source>
</evidence>
<dbReference type="Pfam" id="PF07963">
    <property type="entry name" value="N_methyl"/>
    <property type="match status" value="1"/>
</dbReference>
<dbReference type="RefSeq" id="WP_413258763.1">
    <property type="nucleotide sequence ID" value="NZ_JBHFNS010000070.1"/>
</dbReference>
<dbReference type="InterPro" id="IPR012902">
    <property type="entry name" value="N_methyl_site"/>
</dbReference>
<dbReference type="PROSITE" id="PS00409">
    <property type="entry name" value="PROKAR_NTER_METHYL"/>
    <property type="match status" value="1"/>
</dbReference>
<accession>A0ABV4YEM3</accession>
<dbReference type="EMBL" id="JBHFNS010000070">
    <property type="protein sequence ID" value="MFB2937281.1"/>
    <property type="molecule type" value="Genomic_DNA"/>
</dbReference>
<protein>
    <submittedName>
        <fullName evidence="2">Prepilin-type N-terminal cleavage/methylation domain-containing protein</fullName>
    </submittedName>
</protein>
<comment type="caution">
    <text evidence="2">The sequence shown here is derived from an EMBL/GenBank/DDBJ whole genome shotgun (WGS) entry which is preliminary data.</text>
</comment>
<gene>
    <name evidence="2" type="ORF">ACE1B6_18695</name>
</gene>
<keyword evidence="1" id="KW-0812">Transmembrane</keyword>
<dbReference type="Proteomes" id="UP001576776">
    <property type="component" value="Unassembled WGS sequence"/>
</dbReference>
<keyword evidence="1" id="KW-0472">Membrane</keyword>
<feature type="transmembrane region" description="Helical" evidence="1">
    <location>
        <begin position="27"/>
        <end position="49"/>
    </location>
</feature>
<evidence type="ECO:0000313" key="3">
    <source>
        <dbReference type="Proteomes" id="UP001576776"/>
    </source>
</evidence>
<evidence type="ECO:0000256" key="1">
    <source>
        <dbReference type="SAM" id="Phobius"/>
    </source>
</evidence>
<sequence>MKAKFWKFLLNRFQLTSKKRQKAGFTLLELLISTIIGFIIITALLSFIVDLLQTDRKEFANSETQREMQMALDFIADDLREAVYIYDNTEQSRKVEAVTADSLKNVLGFPNEYRPILAFWKVERIPYNNPEDTEINCGGSDECKTLEIRRRSYTLVVYFQVKNPPNDPKWKGKSRIVRYALRKYKDVNSLAYNNGYADPKGKDSKTGKYTSPALWPFDVSGSGKISTGGSPEFPPGGPPVLVDFVDDPNIAPIQANEEMKTCNSNNENSPLFTPPGEDPHYKRVPEKADDSSSSFFVCVKTVDSVKLGANQDAIIYLRGNVDGKVPGQKTSKSNPLITLRTQAFARGVIDKIIGE</sequence>